<dbReference type="InterPro" id="IPR036388">
    <property type="entry name" value="WH-like_DNA-bd_sf"/>
</dbReference>
<feature type="domain" description="HTH luxR-type" evidence="4">
    <location>
        <begin position="1"/>
        <end position="51"/>
    </location>
</feature>
<evidence type="ECO:0000313" key="5">
    <source>
        <dbReference type="EMBL" id="BBE35596.1"/>
    </source>
</evidence>
<dbReference type="GO" id="GO:0006355">
    <property type="term" value="P:regulation of DNA-templated transcription"/>
    <property type="evidence" value="ECO:0007669"/>
    <property type="project" value="InterPro"/>
</dbReference>
<dbReference type="KEGG" id="smic:SmB9_32540"/>
<dbReference type="Pfam" id="PF00196">
    <property type="entry name" value="GerE"/>
    <property type="match status" value="1"/>
</dbReference>
<dbReference type="GO" id="GO:0003677">
    <property type="term" value="F:DNA binding"/>
    <property type="evidence" value="ECO:0007669"/>
    <property type="project" value="UniProtKB-KW"/>
</dbReference>
<dbReference type="SMART" id="SM00421">
    <property type="entry name" value="HTH_LUXR"/>
    <property type="match status" value="1"/>
</dbReference>
<keyword evidence="3" id="KW-0804">Transcription</keyword>
<proteinExistence type="predicted"/>
<dbReference type="EMBL" id="AP018711">
    <property type="protein sequence ID" value="BBE35596.1"/>
    <property type="molecule type" value="Genomic_DNA"/>
</dbReference>
<protein>
    <recommendedName>
        <fullName evidence="4">HTH luxR-type domain-containing protein</fullName>
    </recommendedName>
</protein>
<dbReference type="SUPFAM" id="SSF46894">
    <property type="entry name" value="C-terminal effector domain of the bipartite response regulators"/>
    <property type="match status" value="1"/>
</dbReference>
<dbReference type="AlphaFoldDB" id="A0AAD1DAP2"/>
<evidence type="ECO:0000256" key="2">
    <source>
        <dbReference type="ARBA" id="ARBA00023125"/>
    </source>
</evidence>
<dbReference type="PANTHER" id="PTHR44688">
    <property type="entry name" value="DNA-BINDING TRANSCRIPTIONAL ACTIVATOR DEVR_DOSR"/>
    <property type="match status" value="1"/>
</dbReference>
<evidence type="ECO:0000313" key="6">
    <source>
        <dbReference type="Proteomes" id="UP000275727"/>
    </source>
</evidence>
<evidence type="ECO:0000259" key="4">
    <source>
        <dbReference type="PROSITE" id="PS50043"/>
    </source>
</evidence>
<evidence type="ECO:0000256" key="3">
    <source>
        <dbReference type="ARBA" id="ARBA00023163"/>
    </source>
</evidence>
<accession>A0AAD1DAP2</accession>
<keyword evidence="1" id="KW-0805">Transcription regulation</keyword>
<dbReference type="InterPro" id="IPR000792">
    <property type="entry name" value="Tscrpt_reg_LuxR_C"/>
</dbReference>
<reference evidence="5 6" key="1">
    <citation type="submission" date="2018-06" db="EMBL/GenBank/DDBJ databases">
        <title>Complete Genome Sequence of the Microcystin-Degrading Bacterium Sphingosinicella microcystinivorans Strain B-9.</title>
        <authorList>
            <person name="Jin H."/>
            <person name="Nishizawa T."/>
            <person name="Guo Y."/>
            <person name="Nishizawa A."/>
            <person name="Park H."/>
            <person name="Kato H."/>
            <person name="Tsuji K."/>
            <person name="Harada K."/>
        </authorList>
    </citation>
    <scope>NUCLEOTIDE SEQUENCE [LARGE SCALE GENOMIC DNA]</scope>
    <source>
        <strain evidence="5 6">B9</strain>
    </source>
</reference>
<dbReference type="PANTHER" id="PTHR44688:SF16">
    <property type="entry name" value="DNA-BINDING TRANSCRIPTIONAL ACTIVATOR DEVR_DOSR"/>
    <property type="match status" value="1"/>
</dbReference>
<keyword evidence="2" id="KW-0238">DNA-binding</keyword>
<dbReference type="CDD" id="cd06170">
    <property type="entry name" value="LuxR_C_like"/>
    <property type="match status" value="1"/>
</dbReference>
<gene>
    <name evidence="5" type="ORF">SmB9_32540</name>
</gene>
<dbReference type="PROSITE" id="PS50043">
    <property type="entry name" value="HTH_LUXR_2"/>
    <property type="match status" value="1"/>
</dbReference>
<name>A0AAD1DAP2_SPHMI</name>
<organism evidence="5 6">
    <name type="scientific">Sphingosinicella microcystinivorans</name>
    <dbReference type="NCBI Taxonomy" id="335406"/>
    <lineage>
        <taxon>Bacteria</taxon>
        <taxon>Pseudomonadati</taxon>
        <taxon>Pseudomonadota</taxon>
        <taxon>Alphaproteobacteria</taxon>
        <taxon>Sphingomonadales</taxon>
        <taxon>Sphingosinicellaceae</taxon>
        <taxon>Sphingosinicella</taxon>
    </lineage>
</organism>
<dbReference type="Gene3D" id="1.10.10.10">
    <property type="entry name" value="Winged helix-like DNA-binding domain superfamily/Winged helix DNA-binding domain"/>
    <property type="match status" value="1"/>
</dbReference>
<evidence type="ECO:0000256" key="1">
    <source>
        <dbReference type="ARBA" id="ARBA00023015"/>
    </source>
</evidence>
<dbReference type="InterPro" id="IPR016032">
    <property type="entry name" value="Sig_transdc_resp-reg_C-effctor"/>
</dbReference>
<dbReference type="Proteomes" id="UP000275727">
    <property type="component" value="Chromosome"/>
</dbReference>
<sequence length="62" mass="7100">MVLMAQGKTDWEIARILNLSEETVTRYLKTARQRFGVTRRTQLALAAMNAGLIEMRDCISWA</sequence>